<protein>
    <submittedName>
        <fullName evidence="2">Cytochrome P460</fullName>
    </submittedName>
</protein>
<dbReference type="Proteomes" id="UP000243679">
    <property type="component" value="Chromosome"/>
</dbReference>
<dbReference type="Gene3D" id="3.50.70.20">
    <property type="entry name" value="Cytochrome P460"/>
    <property type="match status" value="1"/>
</dbReference>
<evidence type="ECO:0000313" key="3">
    <source>
        <dbReference type="Proteomes" id="UP000243679"/>
    </source>
</evidence>
<dbReference type="Pfam" id="PF16694">
    <property type="entry name" value="Cytochrome_P460"/>
    <property type="match status" value="1"/>
</dbReference>
<dbReference type="InterPro" id="IPR038142">
    <property type="entry name" value="Cytochrome_P460_sp"/>
</dbReference>
<evidence type="ECO:0000313" key="2">
    <source>
        <dbReference type="EMBL" id="BAW79842.1"/>
    </source>
</evidence>
<dbReference type="AlphaFoldDB" id="A0A1Q2SL52"/>
<name>A0A1Q2SL52_9GAMM</name>
<feature type="domain" description="Cytochrome P460" evidence="1">
    <location>
        <begin position="72"/>
        <end position="206"/>
    </location>
</feature>
<gene>
    <name evidence="2" type="ORF">TAO_0472</name>
</gene>
<dbReference type="CDD" id="cd20751">
    <property type="entry name" value="cyt_P460_Ne-like"/>
    <property type="match status" value="1"/>
</dbReference>
<proteinExistence type="predicted"/>
<dbReference type="InterPro" id="IPR032033">
    <property type="entry name" value="Cytochrome_P460"/>
</dbReference>
<organism evidence="2 3">
    <name type="scientific">Candidatus Nitrosoglobus terrae</name>
    <dbReference type="NCBI Taxonomy" id="1630141"/>
    <lineage>
        <taxon>Bacteria</taxon>
        <taxon>Pseudomonadati</taxon>
        <taxon>Pseudomonadota</taxon>
        <taxon>Gammaproteobacteria</taxon>
        <taxon>Chromatiales</taxon>
        <taxon>Chromatiaceae</taxon>
        <taxon>Candidatus Nitrosoglobus</taxon>
    </lineage>
</organism>
<dbReference type="EMBL" id="AP014836">
    <property type="protein sequence ID" value="BAW79842.1"/>
    <property type="molecule type" value="Genomic_DNA"/>
</dbReference>
<sequence>MKQFRSIFRKTKNSEKIITFVFIAYATISSMAALAEESSITSKIRSTFDNTIGYVTHSSPAHFNDNNELLQPEGYRGWVHIGTQVTPNDMNNGKAIVPEFHNVYIDHKSFNHWKKTGEFRDGTMIVKELMSVGDKKALTGNGYFMGEFTGLEAAVKDSKRFPKEPGNWAYFMYGMKYPLLDKVAAKPTSECNSCHEKNAKDDWVFTQYYPNLRTTKPQQSTSSAK</sequence>
<evidence type="ECO:0000259" key="1">
    <source>
        <dbReference type="Pfam" id="PF16694"/>
    </source>
</evidence>
<keyword evidence="3" id="KW-1185">Reference proteome</keyword>
<dbReference type="KEGG" id="ntt:TAO_0472"/>
<accession>A0A1Q2SL52</accession>
<dbReference type="RefSeq" id="WP_231910547.1">
    <property type="nucleotide sequence ID" value="NZ_AP014836.1"/>
</dbReference>
<reference evidence="2 3" key="1">
    <citation type="journal article" date="2017" name="ISME J.">
        <title>An acid-tolerant ammonia-oxidizing ?-proteobacterium from soil.</title>
        <authorList>
            <person name="Hayatsu M."/>
            <person name="Tago K."/>
            <person name="Uchiyama I."/>
            <person name="Toyoda A."/>
            <person name="Wang Y."/>
            <person name="Shimomura Y."/>
            <person name="Okubo T."/>
            <person name="Kurisu F."/>
            <person name="Hirono Y."/>
            <person name="Nonaka K."/>
            <person name="Akiyama H."/>
            <person name="Itoh T."/>
            <person name="Takami H."/>
        </authorList>
    </citation>
    <scope>NUCLEOTIDE SEQUENCE [LARGE SCALE GENOMIC DNA]</scope>
    <source>
        <strain evidence="2 3">TAO100</strain>
    </source>
</reference>